<sequence length="29" mass="3458">MKINKLMKITKSEVTAIKYLIEKKSYSRL</sequence>
<dbReference type="Proteomes" id="UP000030655">
    <property type="component" value="Unassembled WGS sequence"/>
</dbReference>
<reference evidence="1 2" key="2">
    <citation type="submission" date="2014-03" db="EMBL/GenBank/DDBJ databases">
        <title>The Genome Sequence of Anncaliia algerae insect isolate PRA339.</title>
        <authorList>
            <consortium name="The Broad Institute Genome Sequencing Platform"/>
            <consortium name="The Broad Institute Genome Sequencing Center for Infectious Disease"/>
            <person name="Cuomo C."/>
            <person name="Becnel J."/>
            <person name="Sanscrainte N."/>
            <person name="Walker B."/>
            <person name="Young S.K."/>
            <person name="Zeng Q."/>
            <person name="Gargeya S."/>
            <person name="Fitzgerald M."/>
            <person name="Haas B."/>
            <person name="Abouelleil A."/>
            <person name="Alvarado L."/>
            <person name="Arachchi H.M."/>
            <person name="Berlin A.M."/>
            <person name="Chapman S.B."/>
            <person name="Dewar J."/>
            <person name="Goldberg J."/>
            <person name="Griggs A."/>
            <person name="Gujja S."/>
            <person name="Hansen M."/>
            <person name="Howarth C."/>
            <person name="Imamovic A."/>
            <person name="Larimer J."/>
            <person name="McCowan C."/>
            <person name="Murphy C."/>
            <person name="Neiman D."/>
            <person name="Pearson M."/>
            <person name="Priest M."/>
            <person name="Roberts A."/>
            <person name="Saif S."/>
            <person name="Shea T."/>
            <person name="Sisk P."/>
            <person name="Sykes S."/>
            <person name="Wortman J."/>
            <person name="Nusbaum C."/>
            <person name="Birren B."/>
        </authorList>
    </citation>
    <scope>NUCLEOTIDE SEQUENCE [LARGE SCALE GENOMIC DNA]</scope>
    <source>
        <strain evidence="1 2">PRA339</strain>
    </source>
</reference>
<name>A0A059EWX5_9MICR</name>
<dbReference type="EMBL" id="KK365288">
    <property type="protein sequence ID" value="KCZ79372.1"/>
    <property type="molecule type" value="Genomic_DNA"/>
</dbReference>
<organism evidence="1 2">
    <name type="scientific">Anncaliia algerae PRA339</name>
    <dbReference type="NCBI Taxonomy" id="1288291"/>
    <lineage>
        <taxon>Eukaryota</taxon>
        <taxon>Fungi</taxon>
        <taxon>Fungi incertae sedis</taxon>
        <taxon>Microsporidia</taxon>
        <taxon>Tubulinosematoidea</taxon>
        <taxon>Tubulinosematidae</taxon>
        <taxon>Anncaliia</taxon>
    </lineage>
</organism>
<evidence type="ECO:0000313" key="2">
    <source>
        <dbReference type="Proteomes" id="UP000030655"/>
    </source>
</evidence>
<dbReference type="VEuPathDB" id="MicrosporidiaDB:H312_03241"/>
<dbReference type="HOGENOM" id="CLU_3410613_0_0_1"/>
<accession>A0A059EWX5</accession>
<protein>
    <submittedName>
        <fullName evidence="1">Uncharacterized protein</fullName>
    </submittedName>
</protein>
<reference evidence="2" key="1">
    <citation type="submission" date="2013-02" db="EMBL/GenBank/DDBJ databases">
        <authorList>
            <consortium name="The Broad Institute Genome Sequencing Platform"/>
            <person name="Cuomo C."/>
            <person name="Becnel J."/>
            <person name="Sanscrainte N."/>
            <person name="Walker B."/>
            <person name="Young S.K."/>
            <person name="Zeng Q."/>
            <person name="Gargeya S."/>
            <person name="Fitzgerald M."/>
            <person name="Haas B."/>
            <person name="Abouelleil A."/>
            <person name="Alvarado L."/>
            <person name="Arachchi H.M."/>
            <person name="Berlin A.M."/>
            <person name="Chapman S.B."/>
            <person name="Dewar J."/>
            <person name="Goldberg J."/>
            <person name="Griggs A."/>
            <person name="Gujja S."/>
            <person name="Hansen M."/>
            <person name="Howarth C."/>
            <person name="Imamovic A."/>
            <person name="Larimer J."/>
            <person name="McCowan C."/>
            <person name="Murphy C."/>
            <person name="Neiman D."/>
            <person name="Pearson M."/>
            <person name="Priest M."/>
            <person name="Roberts A."/>
            <person name="Saif S."/>
            <person name="Shea T."/>
            <person name="Sisk P."/>
            <person name="Sykes S."/>
            <person name="Wortman J."/>
            <person name="Nusbaum C."/>
            <person name="Birren B."/>
        </authorList>
    </citation>
    <scope>NUCLEOTIDE SEQUENCE [LARGE SCALE GENOMIC DNA]</scope>
    <source>
        <strain evidence="2">PRA339</strain>
    </source>
</reference>
<gene>
    <name evidence="1" type="ORF">H312_03241</name>
</gene>
<evidence type="ECO:0000313" key="1">
    <source>
        <dbReference type="EMBL" id="KCZ79372.1"/>
    </source>
</evidence>
<proteinExistence type="predicted"/>
<keyword evidence="2" id="KW-1185">Reference proteome</keyword>
<dbReference type="AlphaFoldDB" id="A0A059EWX5"/>